<dbReference type="Proteomes" id="UP000199017">
    <property type="component" value="Unassembled WGS sequence"/>
</dbReference>
<dbReference type="AlphaFoldDB" id="A0A1G8ICW8"/>
<organism evidence="1 2">
    <name type="scientific">Alteribacillus bidgolensis</name>
    <dbReference type="NCBI Taxonomy" id="930129"/>
    <lineage>
        <taxon>Bacteria</taxon>
        <taxon>Bacillati</taxon>
        <taxon>Bacillota</taxon>
        <taxon>Bacilli</taxon>
        <taxon>Bacillales</taxon>
        <taxon>Bacillaceae</taxon>
        <taxon>Alteribacillus</taxon>
    </lineage>
</organism>
<name>A0A1G8ICW8_9BACI</name>
<sequence>MHENTKGGADVVIDCVGMDGTVPPSKKHGSEGDNQFGTISPIVTASQAVGKFGTVQLTGVYGTEANNFPLGDFLYKKCFFKNGASPCHSLDEIV</sequence>
<gene>
    <name evidence="1" type="ORF">SAMN05216352_105140</name>
</gene>
<evidence type="ECO:0000313" key="1">
    <source>
        <dbReference type="EMBL" id="SDI16746.1"/>
    </source>
</evidence>
<keyword evidence="2" id="KW-1185">Reference proteome</keyword>
<evidence type="ECO:0000313" key="2">
    <source>
        <dbReference type="Proteomes" id="UP000199017"/>
    </source>
</evidence>
<dbReference type="EMBL" id="FNDU01000005">
    <property type="protein sequence ID" value="SDI16746.1"/>
    <property type="molecule type" value="Genomic_DNA"/>
</dbReference>
<accession>A0A1G8ICW8</accession>
<dbReference type="Gene3D" id="3.40.50.720">
    <property type="entry name" value="NAD(P)-binding Rossmann-like Domain"/>
    <property type="match status" value="1"/>
</dbReference>
<dbReference type="SUPFAM" id="SSF51735">
    <property type="entry name" value="NAD(P)-binding Rossmann-fold domains"/>
    <property type="match status" value="1"/>
</dbReference>
<dbReference type="STRING" id="930129.SAMN05216352_105140"/>
<protein>
    <submittedName>
        <fullName evidence="1">S-(Hydroxymethyl)glutathione dehydrogenase / alcohol dehydrogenase</fullName>
    </submittedName>
</protein>
<proteinExistence type="predicted"/>
<dbReference type="InterPro" id="IPR036291">
    <property type="entry name" value="NAD(P)-bd_dom_sf"/>
</dbReference>
<reference evidence="1 2" key="1">
    <citation type="submission" date="2016-10" db="EMBL/GenBank/DDBJ databases">
        <authorList>
            <person name="de Groot N.N."/>
        </authorList>
    </citation>
    <scope>NUCLEOTIDE SEQUENCE [LARGE SCALE GENOMIC DNA]</scope>
    <source>
        <strain evidence="2">P4B,CCM 7963,CECT 7998,DSM 25260,IBRC-M 10614,KCTC 13821</strain>
    </source>
</reference>